<dbReference type="EC" id="2.1.1.-" evidence="7"/>
<evidence type="ECO:0000256" key="6">
    <source>
        <dbReference type="ARBA" id="ARBA00022691"/>
    </source>
</evidence>
<keyword evidence="6 7" id="KW-0949">S-adenosyl-L-methionine</keyword>
<gene>
    <name evidence="9" type="primary">SEE1</name>
    <name evidence="7" type="synonym">EFM4</name>
    <name evidence="9" type="ORF">BN1211_4035</name>
    <name evidence="10" type="ORF">CYBJADRAFT_127448</name>
</gene>
<dbReference type="PANTHER" id="PTHR12843:SF5">
    <property type="entry name" value="EEF1A LYSINE METHYLTRANSFERASE 2"/>
    <property type="match status" value="1"/>
</dbReference>
<organism evidence="9 11">
    <name type="scientific">Cyberlindnera jadinii (strain ATCC 18201 / CBS 1600 / BCRC 20928 / JCM 3617 / NBRC 0987 / NRRL Y-1542)</name>
    <name type="common">Torula yeast</name>
    <name type="synonym">Candida utilis</name>
    <dbReference type="NCBI Taxonomy" id="983966"/>
    <lineage>
        <taxon>Eukaryota</taxon>
        <taxon>Fungi</taxon>
        <taxon>Dikarya</taxon>
        <taxon>Ascomycota</taxon>
        <taxon>Saccharomycotina</taxon>
        <taxon>Saccharomycetes</taxon>
        <taxon>Phaffomycetales</taxon>
        <taxon>Phaffomycetaceae</taxon>
        <taxon>Cyberlindnera</taxon>
    </lineage>
</organism>
<dbReference type="GeneID" id="30987088"/>
<dbReference type="InterPro" id="IPR025714">
    <property type="entry name" value="Methyltranfer_dom"/>
</dbReference>
<dbReference type="RefSeq" id="XP_020070732.1">
    <property type="nucleotide sequence ID" value="XM_020212692.1"/>
</dbReference>
<evidence type="ECO:0000256" key="7">
    <source>
        <dbReference type="HAMAP-Rule" id="MF_03188"/>
    </source>
</evidence>
<dbReference type="Pfam" id="PF13847">
    <property type="entry name" value="Methyltransf_31"/>
    <property type="match status" value="1"/>
</dbReference>
<evidence type="ECO:0000256" key="2">
    <source>
        <dbReference type="ARBA" id="ARBA00022448"/>
    </source>
</evidence>
<keyword evidence="5 7" id="KW-0808">Transferase</keyword>
<reference evidence="11" key="2">
    <citation type="journal article" date="2015" name="J. Biotechnol.">
        <title>The structure of the Cyberlindnera jadinii genome and its relation to Candida utilis analyzed by the occurrence of single nucleotide polymorphisms.</title>
        <authorList>
            <person name="Rupp O."/>
            <person name="Brinkrolf K."/>
            <person name="Buerth C."/>
            <person name="Kunigo M."/>
            <person name="Schneider J."/>
            <person name="Jaenicke S."/>
            <person name="Goesmann A."/>
            <person name="Puehler A."/>
            <person name="Jaeger K.-E."/>
            <person name="Ernst J.F."/>
        </authorList>
    </citation>
    <scope>NUCLEOTIDE SEQUENCE [LARGE SCALE GENOMIC DNA]</scope>
    <source>
        <strain evidence="11">ATCC 18201 / CBS 1600 / BCRC 20928 / JCM 3617 / NBRC 0987 / NRRL Y-1542</strain>
    </source>
</reference>
<dbReference type="GO" id="GO:0016279">
    <property type="term" value="F:protein-lysine N-methyltransferase activity"/>
    <property type="evidence" value="ECO:0007669"/>
    <property type="project" value="UniProtKB-UniRule"/>
</dbReference>
<dbReference type="GO" id="GO:0016192">
    <property type="term" value="P:vesicle-mediated transport"/>
    <property type="evidence" value="ECO:0007669"/>
    <property type="project" value="UniProtKB-UniRule"/>
</dbReference>
<comment type="function">
    <text evidence="7">S-adenosyl-L-methionine-dependent protein-lysine N-methyltransferase that mono- and dimethylates elongation factor 1-alpha at 'Lys-316'. May play a role in intracellular transport.</text>
</comment>
<dbReference type="FunFam" id="3.40.50.150:FF:000287">
    <property type="entry name" value="Protein-lysine N-methyltransferase EFM4"/>
    <property type="match status" value="1"/>
</dbReference>
<name>A0A0H5C634_CYBJN</name>
<dbReference type="InterPro" id="IPR026635">
    <property type="entry name" value="Efm4/METTL10"/>
</dbReference>
<protein>
    <recommendedName>
        <fullName evidence="7">Protein-lysine N-methyltransferase EFM4</fullName>
        <ecNumber evidence="7">2.1.1.-</ecNumber>
    </recommendedName>
    <alternativeName>
        <fullName evidence="7">Elongation factor methyltransferase 4</fullName>
    </alternativeName>
</protein>
<accession>A0A1E4S2L3</accession>
<comment type="subcellular location">
    <subcellularLocation>
        <location evidence="1 7">Cytoplasm</location>
    </subcellularLocation>
</comment>
<dbReference type="OrthoDB" id="10069295at2759"/>
<evidence type="ECO:0000256" key="4">
    <source>
        <dbReference type="ARBA" id="ARBA00022603"/>
    </source>
</evidence>
<dbReference type="PANTHER" id="PTHR12843">
    <property type="entry name" value="PROTEIN-LYSINE N-METHYLTRANSFERASE METTL10"/>
    <property type="match status" value="1"/>
</dbReference>
<reference evidence="9" key="1">
    <citation type="submission" date="2014-12" db="EMBL/GenBank/DDBJ databases">
        <authorList>
            <person name="Jaenicke S."/>
        </authorList>
    </citation>
    <scope>NUCLEOTIDE SEQUENCE [LARGE SCALE GENOMIC DNA]</scope>
    <source>
        <strain evidence="9">CBS1600</strain>
    </source>
</reference>
<feature type="domain" description="Methyltransferase" evidence="8">
    <location>
        <begin position="65"/>
        <end position="212"/>
    </location>
</feature>
<dbReference type="InterPro" id="IPR029063">
    <property type="entry name" value="SAM-dependent_MTases_sf"/>
</dbReference>
<dbReference type="GO" id="GO:0032259">
    <property type="term" value="P:methylation"/>
    <property type="evidence" value="ECO:0007669"/>
    <property type="project" value="UniProtKB-KW"/>
</dbReference>
<dbReference type="CDD" id="cd02440">
    <property type="entry name" value="AdoMet_MTases"/>
    <property type="match status" value="1"/>
</dbReference>
<evidence type="ECO:0000313" key="12">
    <source>
        <dbReference type="Proteomes" id="UP000094389"/>
    </source>
</evidence>
<evidence type="ECO:0000313" key="11">
    <source>
        <dbReference type="Proteomes" id="UP000038830"/>
    </source>
</evidence>
<dbReference type="STRING" id="983966.A0A0H5C634"/>
<dbReference type="Proteomes" id="UP000094389">
    <property type="component" value="Unassembled WGS sequence"/>
</dbReference>
<evidence type="ECO:0000313" key="9">
    <source>
        <dbReference type="EMBL" id="CEP23448.1"/>
    </source>
</evidence>
<evidence type="ECO:0000256" key="1">
    <source>
        <dbReference type="ARBA" id="ARBA00004496"/>
    </source>
</evidence>
<evidence type="ECO:0000256" key="3">
    <source>
        <dbReference type="ARBA" id="ARBA00022490"/>
    </source>
</evidence>
<keyword evidence="3 7" id="KW-0963">Cytoplasm</keyword>
<dbReference type="OMA" id="PTPSFQF"/>
<dbReference type="Gene3D" id="3.40.50.150">
    <property type="entry name" value="Vaccinia Virus protein VP39"/>
    <property type="match status" value="1"/>
</dbReference>
<dbReference type="Proteomes" id="UP000038830">
    <property type="component" value="Unassembled WGS sequence"/>
</dbReference>
<dbReference type="GO" id="GO:0005737">
    <property type="term" value="C:cytoplasm"/>
    <property type="evidence" value="ECO:0007669"/>
    <property type="project" value="UniProtKB-SubCell"/>
</dbReference>
<keyword evidence="2 7" id="KW-0813">Transport</keyword>
<proteinExistence type="inferred from homology"/>
<evidence type="ECO:0000313" key="10">
    <source>
        <dbReference type="EMBL" id="ODV73693.1"/>
    </source>
</evidence>
<reference evidence="10 12" key="3">
    <citation type="journal article" date="2016" name="Proc. Natl. Acad. Sci. U.S.A.">
        <title>Comparative genomics of biotechnologically important yeasts.</title>
        <authorList>
            <person name="Riley R."/>
            <person name="Haridas S."/>
            <person name="Wolfe K.H."/>
            <person name="Lopes M.R."/>
            <person name="Hittinger C.T."/>
            <person name="Goeker M."/>
            <person name="Salamov A.A."/>
            <person name="Wisecaver J.H."/>
            <person name="Long T.M."/>
            <person name="Calvey C.H."/>
            <person name="Aerts A.L."/>
            <person name="Barry K.W."/>
            <person name="Choi C."/>
            <person name="Clum A."/>
            <person name="Coughlan A.Y."/>
            <person name="Deshpande S."/>
            <person name="Douglass A.P."/>
            <person name="Hanson S.J."/>
            <person name="Klenk H.-P."/>
            <person name="LaButti K.M."/>
            <person name="Lapidus A."/>
            <person name="Lindquist E.A."/>
            <person name="Lipzen A.M."/>
            <person name="Meier-Kolthoff J.P."/>
            <person name="Ohm R.A."/>
            <person name="Otillar R.P."/>
            <person name="Pangilinan J.L."/>
            <person name="Peng Y."/>
            <person name="Rokas A."/>
            <person name="Rosa C.A."/>
            <person name="Scheuner C."/>
            <person name="Sibirny A.A."/>
            <person name="Slot J.C."/>
            <person name="Stielow J.B."/>
            <person name="Sun H."/>
            <person name="Kurtzman C.P."/>
            <person name="Blackwell M."/>
            <person name="Grigoriev I.V."/>
            <person name="Jeffries T.W."/>
        </authorList>
    </citation>
    <scope>NUCLEOTIDE SEQUENCE [LARGE SCALE GENOMIC DNA]</scope>
    <source>
        <strain evidence="12">ATCC 18201 / CBS 1600 / BCRC 20928 / JCM 3617 / NBRC 0987 / NRRL Y-1542</strain>
        <strain evidence="10">NRRL Y-1542</strain>
    </source>
</reference>
<dbReference type="EMBL" id="CDQK01000004">
    <property type="protein sequence ID" value="CEP23448.1"/>
    <property type="molecule type" value="Genomic_DNA"/>
</dbReference>
<keyword evidence="4 7" id="KW-0489">Methyltransferase</keyword>
<dbReference type="EMBL" id="KV453930">
    <property type="protein sequence ID" value="ODV73693.1"/>
    <property type="molecule type" value="Genomic_DNA"/>
</dbReference>
<evidence type="ECO:0000259" key="8">
    <source>
        <dbReference type="Pfam" id="PF13847"/>
    </source>
</evidence>
<dbReference type="SUPFAM" id="SSF53335">
    <property type="entry name" value="S-adenosyl-L-methionine-dependent methyltransferases"/>
    <property type="match status" value="1"/>
</dbReference>
<dbReference type="AlphaFoldDB" id="A0A0H5C634"/>
<dbReference type="HAMAP" id="MF_03188">
    <property type="entry name" value="Methyltr_EFM4"/>
    <property type="match status" value="1"/>
</dbReference>
<comment type="similarity">
    <text evidence="7">Belongs to the class I-like SAM-binding methyltransferase superfamily. EFM4 family.</text>
</comment>
<keyword evidence="12" id="KW-1185">Reference proteome</keyword>
<evidence type="ECO:0000256" key="5">
    <source>
        <dbReference type="ARBA" id="ARBA00022679"/>
    </source>
</evidence>
<accession>A0A0H5C634</accession>
<sequence>MTEDTTKLNTSKLGTKEYWDNFYALEKDNFESNPDDTGECWFSDSNAEEKMVEFLFDNLNEYAIHDQSSMVDIGTGNGHLLFTLREEGFKGQLLGIDYSEKSVEFARSIAEENDVDVEFEVVDIFSESWDPKVVDVVLDKGTLDAIALSGLQYNDKPVVEIYPHAIDKLMTKGSVFLITSCNFTEKELESIILQNKSLKLWKKVDYPSFQFGGVKGSTICTLAFVKQS</sequence>